<protein>
    <submittedName>
        <fullName evidence="3">Cytochrome P450</fullName>
    </submittedName>
</protein>
<evidence type="ECO:0000313" key="4">
    <source>
        <dbReference type="Proteomes" id="UP000183447"/>
    </source>
</evidence>
<dbReference type="Gene3D" id="1.10.630.10">
    <property type="entry name" value="Cytochrome P450"/>
    <property type="match status" value="1"/>
</dbReference>
<evidence type="ECO:0000256" key="2">
    <source>
        <dbReference type="ARBA" id="ARBA00010617"/>
    </source>
</evidence>
<comment type="cofactor">
    <cofactor evidence="1">
        <name>heme</name>
        <dbReference type="ChEBI" id="CHEBI:30413"/>
    </cofactor>
</comment>
<evidence type="ECO:0000313" key="3">
    <source>
        <dbReference type="EMBL" id="SFZ85108.1"/>
    </source>
</evidence>
<sequence>MLALEVNAFLGEIARARSGYGPPQVAPALPDHRSFRRDGPATHVVLAPGLVEAVLGAGDMFLQADFHAAISAVDRESAWHWVRYFISHNPIQHDGPAHKASREAFLTVFADASRRLDGAWRAISAANLAEFAKGHVASPAEFARLSADRFIEAVIGLHAPDFPAGALAGADKPSAKSVFGYLHSPARLAAEEASLVGLVGAMGREGTGPDGVMPMLLSLIVQGRDPMVGTMAAFLNHLLALDPEQRRAAIAGASPREVFRKAASVNYTGRRAAAAFARDGLDIMPGDAVLVILPPLNGPQGGPDLSFGHGAHRCAGKALAYQMLGIWLDDLRKSCDSIPWQSLVADRRMPGVFEEYRAA</sequence>
<dbReference type="OrthoDB" id="9801155at2"/>
<name>A0A1K2HYM1_9HYPH</name>
<dbReference type="InterPro" id="IPR036396">
    <property type="entry name" value="Cyt_P450_sf"/>
</dbReference>
<dbReference type="PANTHER" id="PTHR46696:SF1">
    <property type="entry name" value="CYTOCHROME P450 YJIB-RELATED"/>
    <property type="match status" value="1"/>
</dbReference>
<gene>
    <name evidence="3" type="ORF">SAMN02983003_2389</name>
</gene>
<dbReference type="GO" id="GO:0005506">
    <property type="term" value="F:iron ion binding"/>
    <property type="evidence" value="ECO:0007669"/>
    <property type="project" value="InterPro"/>
</dbReference>
<dbReference type="RefSeq" id="WP_072343121.1">
    <property type="nucleotide sequence ID" value="NZ_FPKU01000002.1"/>
</dbReference>
<reference evidence="3 4" key="1">
    <citation type="submission" date="2016-11" db="EMBL/GenBank/DDBJ databases">
        <authorList>
            <person name="Jaros S."/>
            <person name="Januszkiewicz K."/>
            <person name="Wedrychowicz H."/>
        </authorList>
    </citation>
    <scope>NUCLEOTIDE SEQUENCE [LARGE SCALE GENOMIC DNA]</scope>
    <source>
        <strain evidence="3 4">ATCC 23634</strain>
    </source>
</reference>
<dbReference type="InterPro" id="IPR017972">
    <property type="entry name" value="Cyt_P450_CS"/>
</dbReference>
<organism evidence="3 4">
    <name type="scientific">Devosia enhydra</name>
    <dbReference type="NCBI Taxonomy" id="665118"/>
    <lineage>
        <taxon>Bacteria</taxon>
        <taxon>Pseudomonadati</taxon>
        <taxon>Pseudomonadota</taxon>
        <taxon>Alphaproteobacteria</taxon>
        <taxon>Hyphomicrobiales</taxon>
        <taxon>Devosiaceae</taxon>
        <taxon>Devosia</taxon>
    </lineage>
</organism>
<accession>A0A1K2HYM1</accession>
<dbReference type="EMBL" id="FPKU01000002">
    <property type="protein sequence ID" value="SFZ85108.1"/>
    <property type="molecule type" value="Genomic_DNA"/>
</dbReference>
<keyword evidence="4" id="KW-1185">Reference proteome</keyword>
<comment type="similarity">
    <text evidence="2">Belongs to the cytochrome P450 family.</text>
</comment>
<dbReference type="Proteomes" id="UP000183447">
    <property type="component" value="Unassembled WGS sequence"/>
</dbReference>
<dbReference type="SUPFAM" id="SSF48264">
    <property type="entry name" value="Cytochrome P450"/>
    <property type="match status" value="1"/>
</dbReference>
<dbReference type="PROSITE" id="PS00086">
    <property type="entry name" value="CYTOCHROME_P450"/>
    <property type="match status" value="1"/>
</dbReference>
<dbReference type="PANTHER" id="PTHR46696">
    <property type="entry name" value="P450, PUTATIVE (EUROFUNG)-RELATED"/>
    <property type="match status" value="1"/>
</dbReference>
<dbReference type="GO" id="GO:0020037">
    <property type="term" value="F:heme binding"/>
    <property type="evidence" value="ECO:0007669"/>
    <property type="project" value="InterPro"/>
</dbReference>
<dbReference type="GO" id="GO:0004497">
    <property type="term" value="F:monooxygenase activity"/>
    <property type="evidence" value="ECO:0007669"/>
    <property type="project" value="InterPro"/>
</dbReference>
<dbReference type="GO" id="GO:0016705">
    <property type="term" value="F:oxidoreductase activity, acting on paired donors, with incorporation or reduction of molecular oxygen"/>
    <property type="evidence" value="ECO:0007669"/>
    <property type="project" value="InterPro"/>
</dbReference>
<evidence type="ECO:0000256" key="1">
    <source>
        <dbReference type="ARBA" id="ARBA00001971"/>
    </source>
</evidence>
<dbReference type="AlphaFoldDB" id="A0A1K2HYM1"/>
<proteinExistence type="inferred from homology"/>